<keyword evidence="9" id="KW-0325">Glycoprotein</keyword>
<dbReference type="Proteomes" id="UP000288216">
    <property type="component" value="Unassembled WGS sequence"/>
</dbReference>
<gene>
    <name evidence="10" type="ORF">scyTo_0025265</name>
</gene>
<dbReference type="PANTHER" id="PTHR14647:SF56">
    <property type="entry name" value="GALACTOSYLCERAMIDE SULFOTRANSFERASE"/>
    <property type="match status" value="1"/>
</dbReference>
<dbReference type="GO" id="GO:0001733">
    <property type="term" value="F:galactosylceramide sulfotransferase activity"/>
    <property type="evidence" value="ECO:0007669"/>
    <property type="project" value="InterPro"/>
</dbReference>
<evidence type="ECO:0000256" key="6">
    <source>
        <dbReference type="ARBA" id="ARBA00022989"/>
    </source>
</evidence>
<evidence type="ECO:0000256" key="8">
    <source>
        <dbReference type="ARBA" id="ARBA00023136"/>
    </source>
</evidence>
<keyword evidence="4" id="KW-0812">Transmembrane</keyword>
<name>A0A401QH04_SCYTO</name>
<feature type="non-terminal residue" evidence="10">
    <location>
        <position position="1"/>
    </location>
</feature>
<organism evidence="10 11">
    <name type="scientific">Scyliorhinus torazame</name>
    <name type="common">Cloudy catshark</name>
    <name type="synonym">Catulus torazame</name>
    <dbReference type="NCBI Taxonomy" id="75743"/>
    <lineage>
        <taxon>Eukaryota</taxon>
        <taxon>Metazoa</taxon>
        <taxon>Chordata</taxon>
        <taxon>Craniata</taxon>
        <taxon>Vertebrata</taxon>
        <taxon>Chondrichthyes</taxon>
        <taxon>Elasmobranchii</taxon>
        <taxon>Galeomorphii</taxon>
        <taxon>Galeoidea</taxon>
        <taxon>Carcharhiniformes</taxon>
        <taxon>Scyliorhinidae</taxon>
        <taxon>Scyliorhinus</taxon>
    </lineage>
</organism>
<comment type="caution">
    <text evidence="10">The sequence shown here is derived from an EMBL/GenBank/DDBJ whole genome shotgun (WGS) entry which is preliminary data.</text>
</comment>
<dbReference type="OMA" id="CWEMEDM"/>
<dbReference type="EMBL" id="BFAA01080399">
    <property type="protein sequence ID" value="GCB84655.1"/>
    <property type="molecule type" value="Genomic_DNA"/>
</dbReference>
<evidence type="ECO:0000256" key="7">
    <source>
        <dbReference type="ARBA" id="ARBA00023034"/>
    </source>
</evidence>
<dbReference type="InterPro" id="IPR009729">
    <property type="entry name" value="Gal-3-0_sulfotransfrase"/>
</dbReference>
<keyword evidence="6" id="KW-1133">Transmembrane helix</keyword>
<evidence type="ECO:0000256" key="5">
    <source>
        <dbReference type="ARBA" id="ARBA00022968"/>
    </source>
</evidence>
<proteinExistence type="inferred from homology"/>
<evidence type="ECO:0000313" key="10">
    <source>
        <dbReference type="EMBL" id="GCB84655.1"/>
    </source>
</evidence>
<dbReference type="OrthoDB" id="514299at2759"/>
<comment type="similarity">
    <text evidence="2">Belongs to the galactose-3-O-sulfotransferase family.</text>
</comment>
<dbReference type="PANTHER" id="PTHR14647">
    <property type="entry name" value="GALACTOSE-3-O-SULFOTRANSFERASE"/>
    <property type="match status" value="1"/>
</dbReference>
<dbReference type="InterPro" id="IPR027417">
    <property type="entry name" value="P-loop_NTPase"/>
</dbReference>
<comment type="subcellular location">
    <subcellularLocation>
        <location evidence="1">Golgi apparatus membrane</location>
        <topology evidence="1">Single-pass type II membrane protein</topology>
    </subcellularLocation>
</comment>
<sequence length="177" mass="20863">ELEAHFALVMLAEHFDESLILLKDLLCWEMEDMMYFRLNARATGDVEPLDLELQWKALEWNQVDALLYAHFNRTFWRKVETFGRTRMAWEVAELRWLNARMAEACIEGDGPVGAAFQPWQPAGRRNSAGYNRKQQVEAPYEELCNAMLTPEMQYMGNMGVSLWKMRLWAFLHNLVNW</sequence>
<keyword evidence="3" id="KW-0808">Transferase</keyword>
<evidence type="ECO:0000313" key="11">
    <source>
        <dbReference type="Proteomes" id="UP000288216"/>
    </source>
</evidence>
<keyword evidence="8" id="KW-0472">Membrane</keyword>
<dbReference type="Gene3D" id="3.40.50.300">
    <property type="entry name" value="P-loop containing nucleotide triphosphate hydrolases"/>
    <property type="match status" value="1"/>
</dbReference>
<dbReference type="GO" id="GO:0000139">
    <property type="term" value="C:Golgi membrane"/>
    <property type="evidence" value="ECO:0007669"/>
    <property type="project" value="UniProtKB-SubCell"/>
</dbReference>
<protein>
    <submittedName>
        <fullName evidence="10">Uncharacterized protein</fullName>
    </submittedName>
</protein>
<accession>A0A401QH04</accession>
<evidence type="ECO:0000256" key="2">
    <source>
        <dbReference type="ARBA" id="ARBA00008124"/>
    </source>
</evidence>
<dbReference type="AlphaFoldDB" id="A0A401QH04"/>
<dbReference type="GO" id="GO:0042552">
    <property type="term" value="P:myelination"/>
    <property type="evidence" value="ECO:0007669"/>
    <property type="project" value="TreeGrafter"/>
</dbReference>
<reference evidence="10 11" key="1">
    <citation type="journal article" date="2018" name="Nat. Ecol. Evol.">
        <title>Shark genomes provide insights into elasmobranch evolution and the origin of vertebrates.</title>
        <authorList>
            <person name="Hara Y"/>
            <person name="Yamaguchi K"/>
            <person name="Onimaru K"/>
            <person name="Kadota M"/>
            <person name="Koyanagi M"/>
            <person name="Keeley SD"/>
            <person name="Tatsumi K"/>
            <person name="Tanaka K"/>
            <person name="Motone F"/>
            <person name="Kageyama Y"/>
            <person name="Nozu R"/>
            <person name="Adachi N"/>
            <person name="Nishimura O"/>
            <person name="Nakagawa R"/>
            <person name="Tanegashima C"/>
            <person name="Kiyatake I"/>
            <person name="Matsumoto R"/>
            <person name="Murakumo K"/>
            <person name="Nishida K"/>
            <person name="Terakita A"/>
            <person name="Kuratani S"/>
            <person name="Sato K"/>
            <person name="Hyodo S Kuraku.S."/>
        </authorList>
    </citation>
    <scope>NUCLEOTIDE SEQUENCE [LARGE SCALE GENOMIC DNA]</scope>
</reference>
<evidence type="ECO:0000256" key="9">
    <source>
        <dbReference type="ARBA" id="ARBA00023180"/>
    </source>
</evidence>
<evidence type="ECO:0000256" key="3">
    <source>
        <dbReference type="ARBA" id="ARBA00022679"/>
    </source>
</evidence>
<dbReference type="Pfam" id="PF06990">
    <property type="entry name" value="Gal-3-0_sulfotr"/>
    <property type="match status" value="1"/>
</dbReference>
<keyword evidence="5" id="KW-0735">Signal-anchor</keyword>
<dbReference type="GO" id="GO:0006682">
    <property type="term" value="P:galactosylceramide biosynthetic process"/>
    <property type="evidence" value="ECO:0007669"/>
    <property type="project" value="TreeGrafter"/>
</dbReference>
<keyword evidence="7" id="KW-0333">Golgi apparatus</keyword>
<evidence type="ECO:0000256" key="1">
    <source>
        <dbReference type="ARBA" id="ARBA00004323"/>
    </source>
</evidence>
<evidence type="ECO:0000256" key="4">
    <source>
        <dbReference type="ARBA" id="ARBA00022692"/>
    </source>
</evidence>
<keyword evidence="11" id="KW-1185">Reference proteome</keyword>